<dbReference type="Gene3D" id="3.40.390.10">
    <property type="entry name" value="Collagenase (Catalytic Domain)"/>
    <property type="match status" value="1"/>
</dbReference>
<dbReference type="AlphaFoldDB" id="A0A845UXG7"/>
<organism evidence="1 2">
    <name type="scientific">Wenzhouxiangella limi</name>
    <dbReference type="NCBI Taxonomy" id="2707351"/>
    <lineage>
        <taxon>Bacteria</taxon>
        <taxon>Pseudomonadati</taxon>
        <taxon>Pseudomonadota</taxon>
        <taxon>Gammaproteobacteria</taxon>
        <taxon>Chromatiales</taxon>
        <taxon>Wenzhouxiangellaceae</taxon>
        <taxon>Wenzhouxiangella</taxon>
    </lineage>
</organism>
<dbReference type="GO" id="GO:0004177">
    <property type="term" value="F:aminopeptidase activity"/>
    <property type="evidence" value="ECO:0007669"/>
    <property type="project" value="TreeGrafter"/>
</dbReference>
<dbReference type="SUPFAM" id="SSF55486">
    <property type="entry name" value="Metalloproteases ('zincins'), catalytic domain"/>
    <property type="match status" value="1"/>
</dbReference>
<dbReference type="InterPro" id="IPR024079">
    <property type="entry name" value="MetalloPept_cat_dom_sf"/>
</dbReference>
<comment type="caution">
    <text evidence="1">The sequence shown here is derived from an EMBL/GenBank/DDBJ whole genome shotgun (WGS) entry which is preliminary data.</text>
</comment>
<accession>A0A845UXG7</accession>
<dbReference type="PANTHER" id="PTHR30164:SF2">
    <property type="entry name" value="PROTEIN MTFA"/>
    <property type="match status" value="1"/>
</dbReference>
<evidence type="ECO:0000313" key="2">
    <source>
        <dbReference type="Proteomes" id="UP000484885"/>
    </source>
</evidence>
<reference evidence="1 2" key="1">
    <citation type="submission" date="2020-02" db="EMBL/GenBank/DDBJ databases">
        <authorList>
            <person name="Zhang X.-Y."/>
        </authorList>
    </citation>
    <scope>NUCLEOTIDE SEQUENCE [LARGE SCALE GENOMIC DNA]</scope>
    <source>
        <strain evidence="1 2">C33</strain>
    </source>
</reference>
<proteinExistence type="predicted"/>
<sequence length="251" mass="28114">MLNRVLDFFRPKRAPAESRCDSRTFNAALDNFPALQVLSEQQLDRLQERAAQIMQQKTFLGGSGYEPSREDRLSVALLAALPVLRRGLDWYQDFHTFVLYPEAFVTELDETDDDGLVHSGQDLRVGEAWSRGPVILAMSDVHASGQGDGFNVVVHELAHQIDHRNGEANGFPPLPDGMQPATWTRVFSAAYDRLLAELERGEETGLDPYAAESPAEFFAVASECFFDAPRWLSAHHPDIHRQLVALYGYSP</sequence>
<dbReference type="Gene3D" id="1.10.472.150">
    <property type="entry name" value="Glucose-regulated metallo-peptidase M90, N-terminal domain"/>
    <property type="match status" value="1"/>
</dbReference>
<keyword evidence="2" id="KW-1185">Reference proteome</keyword>
<dbReference type="GO" id="GO:0005829">
    <property type="term" value="C:cytosol"/>
    <property type="evidence" value="ECO:0007669"/>
    <property type="project" value="TreeGrafter"/>
</dbReference>
<name>A0A845UXG7_9GAMM</name>
<dbReference type="Proteomes" id="UP000484885">
    <property type="component" value="Unassembled WGS sequence"/>
</dbReference>
<dbReference type="GO" id="GO:0008237">
    <property type="term" value="F:metallopeptidase activity"/>
    <property type="evidence" value="ECO:0007669"/>
    <property type="project" value="InterPro"/>
</dbReference>
<dbReference type="Pfam" id="PF06167">
    <property type="entry name" value="Peptidase_M90"/>
    <property type="match status" value="1"/>
</dbReference>
<protein>
    <submittedName>
        <fullName evidence="1">Zinc-dependent peptidase</fullName>
    </submittedName>
</protein>
<evidence type="ECO:0000313" key="1">
    <source>
        <dbReference type="EMBL" id="NDY96117.1"/>
    </source>
</evidence>
<dbReference type="InterPro" id="IPR042252">
    <property type="entry name" value="MtfA_N"/>
</dbReference>
<dbReference type="PANTHER" id="PTHR30164">
    <property type="entry name" value="MTFA PEPTIDASE"/>
    <property type="match status" value="1"/>
</dbReference>
<dbReference type="InterPro" id="IPR010384">
    <property type="entry name" value="MtfA_fam"/>
</dbReference>
<dbReference type="EMBL" id="JAAGSC010000041">
    <property type="protein sequence ID" value="NDY96117.1"/>
    <property type="molecule type" value="Genomic_DNA"/>
</dbReference>
<dbReference type="CDD" id="cd20169">
    <property type="entry name" value="Peptidase_M90_mtfA"/>
    <property type="match status" value="1"/>
</dbReference>
<dbReference type="RefSeq" id="WP_164211490.1">
    <property type="nucleotide sequence ID" value="NZ_JAAGSC010000041.1"/>
</dbReference>
<gene>
    <name evidence="1" type="ORF">G3I74_10280</name>
</gene>